<evidence type="ECO:0000256" key="2">
    <source>
        <dbReference type="SAM" id="SignalP"/>
    </source>
</evidence>
<gene>
    <name evidence="3" type="ORF">ACFFHU_24405</name>
</gene>
<dbReference type="PANTHER" id="PTHR40761">
    <property type="entry name" value="CONSERVED INTEGRAL MEMBRANE ALANINE VALINE AND LEUCINE RICH PROTEIN-RELATED"/>
    <property type="match status" value="1"/>
</dbReference>
<keyword evidence="4" id="KW-1185">Reference proteome</keyword>
<dbReference type="Proteomes" id="UP001589894">
    <property type="component" value="Unassembled WGS sequence"/>
</dbReference>
<sequence>MNSLAVVLGLLSAANFALGASLEQHAAKQERQTRTLDPRLILRLLRRPLWLFGWVPDAAGTVLQAVALNLGALALVEPLLLSGVFMAIPVEAALERRRPHPRDAVVVAFGVVGLAAFLAAADPRPGIAEPVFADWLRVGAAVAVLVAVCLVLAWRVHDAARGVLLGVATGAMYGIAAALLKSVTAILSEHPVQVFVHWEGYALVLLGGAALTLNQNAFQGGPIAAPLTAIALLDPLVGVAVGVTAFHESLSTAPARIAVQVLGVLAMSVCIWLASTTRSR</sequence>
<dbReference type="RefSeq" id="WP_377342560.1">
    <property type="nucleotide sequence ID" value="NZ_JBHLUE010000020.1"/>
</dbReference>
<protein>
    <submittedName>
        <fullName evidence="3">DMT family transporter</fullName>
    </submittedName>
</protein>
<feature type="chain" id="PRO_5046476707" evidence="2">
    <location>
        <begin position="20"/>
        <end position="280"/>
    </location>
</feature>
<accession>A0ABV6P2L1</accession>
<feature type="transmembrane region" description="Helical" evidence="1">
    <location>
        <begin position="104"/>
        <end position="123"/>
    </location>
</feature>
<feature type="transmembrane region" description="Helical" evidence="1">
    <location>
        <begin position="70"/>
        <end position="92"/>
    </location>
</feature>
<feature type="transmembrane region" description="Helical" evidence="1">
    <location>
        <begin position="225"/>
        <end position="247"/>
    </location>
</feature>
<comment type="caution">
    <text evidence="3">The sequence shown here is derived from an EMBL/GenBank/DDBJ whole genome shotgun (WGS) entry which is preliminary data.</text>
</comment>
<keyword evidence="1" id="KW-0472">Membrane</keyword>
<evidence type="ECO:0000313" key="3">
    <source>
        <dbReference type="EMBL" id="MFC0567269.1"/>
    </source>
</evidence>
<keyword evidence="2" id="KW-0732">Signal</keyword>
<dbReference type="PANTHER" id="PTHR40761:SF1">
    <property type="entry name" value="CONSERVED INTEGRAL MEMBRANE ALANINE VALINE AND LEUCINE RICH PROTEIN-RELATED"/>
    <property type="match status" value="1"/>
</dbReference>
<dbReference type="EMBL" id="JBHLUE010000020">
    <property type="protein sequence ID" value="MFC0567269.1"/>
    <property type="molecule type" value="Genomic_DNA"/>
</dbReference>
<dbReference type="NCBIfam" id="NF038012">
    <property type="entry name" value="DMT_1"/>
    <property type="match status" value="1"/>
</dbReference>
<feature type="transmembrane region" description="Helical" evidence="1">
    <location>
        <begin position="163"/>
        <end position="183"/>
    </location>
</feature>
<name>A0ABV6P2L1_9ACTN</name>
<feature type="transmembrane region" description="Helical" evidence="1">
    <location>
        <begin position="253"/>
        <end position="274"/>
    </location>
</feature>
<organism evidence="3 4">
    <name type="scientific">Plantactinospora siamensis</name>
    <dbReference type="NCBI Taxonomy" id="555372"/>
    <lineage>
        <taxon>Bacteria</taxon>
        <taxon>Bacillati</taxon>
        <taxon>Actinomycetota</taxon>
        <taxon>Actinomycetes</taxon>
        <taxon>Micromonosporales</taxon>
        <taxon>Micromonosporaceae</taxon>
        <taxon>Plantactinospora</taxon>
    </lineage>
</organism>
<feature type="transmembrane region" description="Helical" evidence="1">
    <location>
        <begin position="195"/>
        <end position="213"/>
    </location>
</feature>
<feature type="signal peptide" evidence="2">
    <location>
        <begin position="1"/>
        <end position="19"/>
    </location>
</feature>
<evidence type="ECO:0000313" key="4">
    <source>
        <dbReference type="Proteomes" id="UP001589894"/>
    </source>
</evidence>
<keyword evidence="1" id="KW-0812">Transmembrane</keyword>
<keyword evidence="1" id="KW-1133">Transmembrane helix</keyword>
<reference evidence="3 4" key="1">
    <citation type="submission" date="2024-09" db="EMBL/GenBank/DDBJ databases">
        <authorList>
            <person name="Sun Q."/>
            <person name="Mori K."/>
        </authorList>
    </citation>
    <scope>NUCLEOTIDE SEQUENCE [LARGE SCALE GENOMIC DNA]</scope>
    <source>
        <strain evidence="3 4">TBRC 2205</strain>
    </source>
</reference>
<feature type="transmembrane region" description="Helical" evidence="1">
    <location>
        <begin position="135"/>
        <end position="156"/>
    </location>
</feature>
<proteinExistence type="predicted"/>
<evidence type="ECO:0000256" key="1">
    <source>
        <dbReference type="SAM" id="Phobius"/>
    </source>
</evidence>